<evidence type="ECO:0000256" key="1">
    <source>
        <dbReference type="ARBA" id="ARBA00005254"/>
    </source>
</evidence>
<keyword evidence="2" id="KW-0443">Lipid metabolism</keyword>
<reference evidence="5 6" key="1">
    <citation type="submission" date="2020-08" db="EMBL/GenBank/DDBJ databases">
        <title>Sequencing the genomes of 1000 actinobacteria strains.</title>
        <authorList>
            <person name="Klenk H.-P."/>
        </authorList>
    </citation>
    <scope>NUCLEOTIDE SEQUENCE [LARGE SCALE GENOMIC DNA]</scope>
    <source>
        <strain evidence="5 6">DSM 45823</strain>
    </source>
</reference>
<dbReference type="PANTHER" id="PTHR11941">
    <property type="entry name" value="ENOYL-COA HYDRATASE-RELATED"/>
    <property type="match status" value="1"/>
</dbReference>
<dbReference type="EMBL" id="JACJII010000001">
    <property type="protein sequence ID" value="MBA9005425.1"/>
    <property type="molecule type" value="Genomic_DNA"/>
</dbReference>
<protein>
    <submittedName>
        <fullName evidence="5">Enoyl-CoA hydratase</fullName>
        <ecNumber evidence="5">4.2.1.17</ecNumber>
    </submittedName>
</protein>
<dbReference type="GO" id="GO:0004300">
    <property type="term" value="F:enoyl-CoA hydratase activity"/>
    <property type="evidence" value="ECO:0007669"/>
    <property type="project" value="UniProtKB-EC"/>
</dbReference>
<dbReference type="InterPro" id="IPR029045">
    <property type="entry name" value="ClpP/crotonase-like_dom_sf"/>
</dbReference>
<dbReference type="InterPro" id="IPR014748">
    <property type="entry name" value="Enoyl-CoA_hydra_C"/>
</dbReference>
<dbReference type="Proteomes" id="UP000539313">
    <property type="component" value="Unassembled WGS sequence"/>
</dbReference>
<accession>A0A7W3N0R5</accession>
<dbReference type="GO" id="GO:0006635">
    <property type="term" value="P:fatty acid beta-oxidation"/>
    <property type="evidence" value="ECO:0007669"/>
    <property type="project" value="TreeGrafter"/>
</dbReference>
<evidence type="ECO:0000256" key="2">
    <source>
        <dbReference type="ARBA" id="ARBA00023098"/>
    </source>
</evidence>
<comment type="caution">
    <text evidence="5">The sequence shown here is derived from an EMBL/GenBank/DDBJ whole genome shotgun (WGS) entry which is preliminary data.</text>
</comment>
<dbReference type="AlphaFoldDB" id="A0A7W3N0R5"/>
<dbReference type="InterPro" id="IPR018376">
    <property type="entry name" value="Enoyl-CoA_hyd/isom_CS"/>
</dbReference>
<evidence type="ECO:0000256" key="4">
    <source>
        <dbReference type="RuleBase" id="RU003707"/>
    </source>
</evidence>
<dbReference type="Gene3D" id="1.10.12.10">
    <property type="entry name" value="Lyase 2-enoyl-coa Hydratase, Chain A, domain 2"/>
    <property type="match status" value="1"/>
</dbReference>
<evidence type="ECO:0000256" key="3">
    <source>
        <dbReference type="ARBA" id="ARBA00023239"/>
    </source>
</evidence>
<proteinExistence type="inferred from homology"/>
<dbReference type="SUPFAM" id="SSF52096">
    <property type="entry name" value="ClpP/crotonase"/>
    <property type="match status" value="1"/>
</dbReference>
<keyword evidence="3 5" id="KW-0456">Lyase</keyword>
<dbReference type="CDD" id="cd06558">
    <property type="entry name" value="crotonase-like"/>
    <property type="match status" value="1"/>
</dbReference>
<comment type="similarity">
    <text evidence="1 4">Belongs to the enoyl-CoA hydratase/isomerase family.</text>
</comment>
<evidence type="ECO:0000313" key="5">
    <source>
        <dbReference type="EMBL" id="MBA9005425.1"/>
    </source>
</evidence>
<organism evidence="5 6">
    <name type="scientific">Thermomonospora cellulosilytica</name>
    <dbReference type="NCBI Taxonomy" id="1411118"/>
    <lineage>
        <taxon>Bacteria</taxon>
        <taxon>Bacillati</taxon>
        <taxon>Actinomycetota</taxon>
        <taxon>Actinomycetes</taxon>
        <taxon>Streptosporangiales</taxon>
        <taxon>Thermomonosporaceae</taxon>
        <taxon>Thermomonospora</taxon>
    </lineage>
</organism>
<sequence>MSEPQASGEHARDLVLTERVGNVLVVTMNRPEARNALDPGLMDGLTAVLRSADADPEVRAVVLTGAGTVFCAGLDLKAFARGADFKKLLWFYHRGIATPVVAALNGSAFAGGFELLLACDLVVAAEGARLGMTEVKRGLFAGGGGTLLSRRVPTAVAMEMGLTGDPVTAERAYEFGLVNRVVPADRVLPEALALAGRIAENGPLGVAMTKKLMRERRWCTPDEVAAVFGSADAKEGARAFAERRPPVWTGR</sequence>
<dbReference type="PANTHER" id="PTHR11941:SF169">
    <property type="entry name" value="(7AS)-7A-METHYL-1,5-DIOXO-2,3,5,6,7,7A-HEXAHYDRO-1H-INDENE-CARBOXYL-COA HYDROLASE"/>
    <property type="match status" value="1"/>
</dbReference>
<gene>
    <name evidence="5" type="ORF">HNR21_004307</name>
</gene>
<keyword evidence="6" id="KW-1185">Reference proteome</keyword>
<dbReference type="EC" id="4.2.1.17" evidence="5"/>
<evidence type="ECO:0000313" key="6">
    <source>
        <dbReference type="Proteomes" id="UP000539313"/>
    </source>
</evidence>
<dbReference type="PROSITE" id="PS00166">
    <property type="entry name" value="ENOYL_COA_HYDRATASE"/>
    <property type="match status" value="1"/>
</dbReference>
<dbReference type="Pfam" id="PF00378">
    <property type="entry name" value="ECH_1"/>
    <property type="match status" value="1"/>
</dbReference>
<dbReference type="RefSeq" id="WP_182706623.1">
    <property type="nucleotide sequence ID" value="NZ_JACJII010000001.1"/>
</dbReference>
<dbReference type="Gene3D" id="3.90.226.10">
    <property type="entry name" value="2-enoyl-CoA Hydratase, Chain A, domain 1"/>
    <property type="match status" value="1"/>
</dbReference>
<name>A0A7W3N0R5_9ACTN</name>
<dbReference type="InterPro" id="IPR001753">
    <property type="entry name" value="Enoyl-CoA_hydra/iso"/>
</dbReference>